<proteinExistence type="predicted"/>
<keyword evidence="1" id="KW-0812">Transmembrane</keyword>
<reference evidence="3 4" key="1">
    <citation type="submission" date="2019-03" db="EMBL/GenBank/DDBJ databases">
        <title>Genomic Encyclopedia of Type Strains, Phase IV (KMG-IV): sequencing the most valuable type-strain genomes for metagenomic binning, comparative biology and taxonomic classification.</title>
        <authorList>
            <person name="Goeker M."/>
        </authorList>
    </citation>
    <scope>NUCLEOTIDE SEQUENCE [LARGE SCALE GENOMIC DNA]</scope>
    <source>
        <strain evidence="3 4">DSM 11170</strain>
    </source>
</reference>
<sequence length="409" mass="45028">MVLVLTVIIVLLVIQWLFVFWNMSYLLPLSSSIEPSQGSSIAPPTSQGPVSVGAVGSGDKISLSQVSATHTALAAPSLSILIPAREEEGNIGECLRALLADPDPSLEVIVLDDHSRDQTAAIVAAIANEGPRVRLIASSPLPPGWLGKSYGCHQLAQQAQGTWWLFLDADVRLQPDAIQQIKAAVHNLDRGLFSGIPFQETGSWLEKLVVPMMAFLIACHLPLHLVRTSPDPKFTAAHGAFLLIHRDTYKACGGHQAFRGHLLDDMQMARAVKKAGHPLFFRAIHHWVHMRMYHNAREVWNGFKKNLYPGLDRNPLILGGMLSLYSLLYLLPPLVLAASWLQPSWFLPSLTAYLLGVAIKITVDRCNGQPSWLGLFLPASILFTILIALASWRVTVTGHGYRWKGRTYE</sequence>
<dbReference type="Gene3D" id="3.90.550.10">
    <property type="entry name" value="Spore Coat Polysaccharide Biosynthesis Protein SpsA, Chain A"/>
    <property type="match status" value="1"/>
</dbReference>
<dbReference type="AlphaFoldDB" id="A0A4R2RZX3"/>
<keyword evidence="1" id="KW-0472">Membrane</keyword>
<dbReference type="OrthoDB" id="9768769at2"/>
<evidence type="ECO:0000313" key="4">
    <source>
        <dbReference type="Proteomes" id="UP000294813"/>
    </source>
</evidence>
<keyword evidence="1" id="KW-1133">Transmembrane helix</keyword>
<dbReference type="PANTHER" id="PTHR43646">
    <property type="entry name" value="GLYCOSYLTRANSFERASE"/>
    <property type="match status" value="1"/>
</dbReference>
<evidence type="ECO:0000256" key="1">
    <source>
        <dbReference type="SAM" id="Phobius"/>
    </source>
</evidence>
<dbReference type="Proteomes" id="UP000294813">
    <property type="component" value="Unassembled WGS sequence"/>
</dbReference>
<feature type="transmembrane region" description="Helical" evidence="1">
    <location>
        <begin position="316"/>
        <end position="338"/>
    </location>
</feature>
<dbReference type="SUPFAM" id="SSF53448">
    <property type="entry name" value="Nucleotide-diphospho-sugar transferases"/>
    <property type="match status" value="1"/>
</dbReference>
<comment type="caution">
    <text evidence="3">The sequence shown here is derived from an EMBL/GenBank/DDBJ whole genome shotgun (WGS) entry which is preliminary data.</text>
</comment>
<name>A0A4R2RZX3_9FIRM</name>
<dbReference type="InterPro" id="IPR029044">
    <property type="entry name" value="Nucleotide-diphossugar_trans"/>
</dbReference>
<feature type="transmembrane region" description="Helical" evidence="1">
    <location>
        <begin position="345"/>
        <end position="363"/>
    </location>
</feature>
<evidence type="ECO:0000259" key="2">
    <source>
        <dbReference type="Pfam" id="PF00535"/>
    </source>
</evidence>
<dbReference type="GO" id="GO:0016740">
    <property type="term" value="F:transferase activity"/>
    <property type="evidence" value="ECO:0007669"/>
    <property type="project" value="UniProtKB-KW"/>
</dbReference>
<dbReference type="Pfam" id="PF00535">
    <property type="entry name" value="Glycos_transf_2"/>
    <property type="match status" value="1"/>
</dbReference>
<feature type="transmembrane region" description="Helical" evidence="1">
    <location>
        <begin position="375"/>
        <end position="396"/>
    </location>
</feature>
<dbReference type="InterPro" id="IPR001173">
    <property type="entry name" value="Glyco_trans_2-like"/>
</dbReference>
<protein>
    <submittedName>
        <fullName evidence="3">GT2 family glycosyltransferase</fullName>
    </submittedName>
</protein>
<dbReference type="EMBL" id="SLXT01000002">
    <property type="protein sequence ID" value="TCP68689.1"/>
    <property type="molecule type" value="Genomic_DNA"/>
</dbReference>
<accession>A0A4R2RZX3</accession>
<feature type="transmembrane region" description="Helical" evidence="1">
    <location>
        <begin position="6"/>
        <end position="27"/>
    </location>
</feature>
<dbReference type="PANTHER" id="PTHR43646:SF3">
    <property type="entry name" value="SLR1566 PROTEIN"/>
    <property type="match status" value="1"/>
</dbReference>
<organism evidence="3 4">
    <name type="scientific">Heliophilum fasciatum</name>
    <dbReference type="NCBI Taxonomy" id="35700"/>
    <lineage>
        <taxon>Bacteria</taxon>
        <taxon>Bacillati</taxon>
        <taxon>Bacillota</taxon>
        <taxon>Clostridia</taxon>
        <taxon>Eubacteriales</taxon>
        <taxon>Heliobacteriaceae</taxon>
        <taxon>Heliophilum</taxon>
    </lineage>
</organism>
<keyword evidence="3" id="KW-0808">Transferase</keyword>
<dbReference type="RefSeq" id="WP_131917888.1">
    <property type="nucleotide sequence ID" value="NZ_JAOQNU010000002.1"/>
</dbReference>
<evidence type="ECO:0000313" key="3">
    <source>
        <dbReference type="EMBL" id="TCP68689.1"/>
    </source>
</evidence>
<keyword evidence="4" id="KW-1185">Reference proteome</keyword>
<gene>
    <name evidence="3" type="ORF">EDD73_10285</name>
</gene>
<feature type="domain" description="Glycosyltransferase 2-like" evidence="2">
    <location>
        <begin position="79"/>
        <end position="209"/>
    </location>
</feature>